<proteinExistence type="predicted"/>
<dbReference type="Gene3D" id="3.10.10.10">
    <property type="entry name" value="HIV Type 1 Reverse Transcriptase, subunit A, domain 1"/>
    <property type="match status" value="1"/>
</dbReference>
<dbReference type="Proteomes" id="UP000740883">
    <property type="component" value="Unassembled WGS sequence"/>
</dbReference>
<sequence length="216" mass="26062">MNHKRRLIRIYDGDNRDFGCSKEKFEMIKREFKDVLDLEETRIKFCSLEKYRIKTEERKKVVRKGQTIPQALMRDTEEYIYSLERRGIIRRSISEWRNPIRAIQKPDGGVRLVSNLMALNDISEKDPYELCNIRDIIRSTQGSNVFTVIDLKEGFYSIEIEEEDKHKTAFEFNKKVYEWNSMVMRYKNSPQILQRIMNRILKILLVRVLKFIWMIL</sequence>
<dbReference type="PROSITE" id="PS50878">
    <property type="entry name" value="RT_POL"/>
    <property type="match status" value="1"/>
</dbReference>
<dbReference type="EMBL" id="SBJO01000615">
    <property type="protein sequence ID" value="KAF9758303.1"/>
    <property type="molecule type" value="Genomic_DNA"/>
</dbReference>
<evidence type="ECO:0000259" key="1">
    <source>
        <dbReference type="PROSITE" id="PS50878"/>
    </source>
</evidence>
<dbReference type="InterPro" id="IPR043502">
    <property type="entry name" value="DNA/RNA_pol_sf"/>
</dbReference>
<dbReference type="PANTHER" id="PTHR24559">
    <property type="entry name" value="TRANSPOSON TY3-I GAG-POL POLYPROTEIN"/>
    <property type="match status" value="1"/>
</dbReference>
<dbReference type="InterPro" id="IPR000477">
    <property type="entry name" value="RT_dom"/>
</dbReference>
<name>A0A9P6KXY5_9MICR</name>
<organism evidence="2 3">
    <name type="scientific">Nosema granulosis</name>
    <dbReference type="NCBI Taxonomy" id="83296"/>
    <lineage>
        <taxon>Eukaryota</taxon>
        <taxon>Fungi</taxon>
        <taxon>Fungi incertae sedis</taxon>
        <taxon>Microsporidia</taxon>
        <taxon>Nosematidae</taxon>
        <taxon>Nosema</taxon>
    </lineage>
</organism>
<dbReference type="AlphaFoldDB" id="A0A9P6KXY5"/>
<accession>A0A9P6KXY5</accession>
<keyword evidence="3" id="KW-1185">Reference proteome</keyword>
<reference evidence="2 3" key="1">
    <citation type="journal article" date="2020" name="Genome Biol. Evol.">
        <title>Comparative genomics of strictly vertically transmitted, feminizing microsporidia endosymbionts of amphipod crustaceans.</title>
        <authorList>
            <person name="Cormier A."/>
            <person name="Chebbi M.A."/>
            <person name="Giraud I."/>
            <person name="Wattier R."/>
            <person name="Teixeira M."/>
            <person name="Gilbert C."/>
            <person name="Rigaud T."/>
            <person name="Cordaux R."/>
        </authorList>
    </citation>
    <scope>NUCLEOTIDE SEQUENCE [LARGE SCALE GENOMIC DNA]</scope>
    <source>
        <strain evidence="2 3">Ou3-Ou53</strain>
    </source>
</reference>
<protein>
    <submittedName>
        <fullName evidence="2">Retrovirus-related Pol polyprotein from transposon 17.6</fullName>
    </submittedName>
</protein>
<dbReference type="Pfam" id="PF00078">
    <property type="entry name" value="RVT_1"/>
    <property type="match status" value="1"/>
</dbReference>
<evidence type="ECO:0000313" key="3">
    <source>
        <dbReference type="Proteomes" id="UP000740883"/>
    </source>
</evidence>
<feature type="domain" description="Reverse transcriptase" evidence="1">
    <location>
        <begin position="84"/>
        <end position="216"/>
    </location>
</feature>
<evidence type="ECO:0000313" key="2">
    <source>
        <dbReference type="EMBL" id="KAF9758303.1"/>
    </source>
</evidence>
<dbReference type="OrthoDB" id="8948897at2759"/>
<dbReference type="CDD" id="cd01647">
    <property type="entry name" value="RT_LTR"/>
    <property type="match status" value="1"/>
</dbReference>
<dbReference type="SUPFAM" id="SSF56672">
    <property type="entry name" value="DNA/RNA polymerases"/>
    <property type="match status" value="1"/>
</dbReference>
<dbReference type="InterPro" id="IPR053134">
    <property type="entry name" value="RNA-dir_DNA_polymerase"/>
</dbReference>
<comment type="caution">
    <text evidence="2">The sequence shown here is derived from an EMBL/GenBank/DDBJ whole genome shotgun (WGS) entry which is preliminary data.</text>
</comment>
<dbReference type="PANTHER" id="PTHR24559:SF444">
    <property type="entry name" value="REVERSE TRANSCRIPTASE DOMAIN-CONTAINING PROTEIN"/>
    <property type="match status" value="1"/>
</dbReference>
<gene>
    <name evidence="2" type="primary">pol_147</name>
    <name evidence="2" type="ORF">NGRA_3145</name>
</gene>